<gene>
    <name evidence="1" type="ORF">CK203_052699</name>
</gene>
<accession>A0A438GCP1</accession>
<name>A0A438GCP1_VITVI</name>
<evidence type="ECO:0000313" key="2">
    <source>
        <dbReference type="Proteomes" id="UP000288805"/>
    </source>
</evidence>
<dbReference type="EMBL" id="QGNW01000477">
    <property type="protein sequence ID" value="RVW69956.1"/>
    <property type="molecule type" value="Genomic_DNA"/>
</dbReference>
<dbReference type="Proteomes" id="UP000288805">
    <property type="component" value="Unassembled WGS sequence"/>
</dbReference>
<organism evidence="1 2">
    <name type="scientific">Vitis vinifera</name>
    <name type="common">Grape</name>
    <dbReference type="NCBI Taxonomy" id="29760"/>
    <lineage>
        <taxon>Eukaryota</taxon>
        <taxon>Viridiplantae</taxon>
        <taxon>Streptophyta</taxon>
        <taxon>Embryophyta</taxon>
        <taxon>Tracheophyta</taxon>
        <taxon>Spermatophyta</taxon>
        <taxon>Magnoliopsida</taxon>
        <taxon>eudicotyledons</taxon>
        <taxon>Gunneridae</taxon>
        <taxon>Pentapetalae</taxon>
        <taxon>rosids</taxon>
        <taxon>Vitales</taxon>
        <taxon>Vitaceae</taxon>
        <taxon>Viteae</taxon>
        <taxon>Vitis</taxon>
    </lineage>
</organism>
<proteinExistence type="predicted"/>
<comment type="caution">
    <text evidence="1">The sequence shown here is derived from an EMBL/GenBank/DDBJ whole genome shotgun (WGS) entry which is preliminary data.</text>
</comment>
<sequence length="121" mass="13504">MDLGSNLATDNALNLPGTGCCVVVSTPRFGSPWRVQRAWSWKGVDIQLGMAIDSTKATLAVKRRLACEMVKYCSSAIHEMMTCKPLFYNICCRGCLVLNDRKQRHFVKKGRYSAPSSKTKQ</sequence>
<reference evidence="1 2" key="1">
    <citation type="journal article" date="2018" name="PLoS Genet.">
        <title>Population sequencing reveals clonal diversity and ancestral inbreeding in the grapevine cultivar Chardonnay.</title>
        <authorList>
            <person name="Roach M.J."/>
            <person name="Johnson D.L."/>
            <person name="Bohlmann J."/>
            <person name="van Vuuren H.J."/>
            <person name="Jones S.J."/>
            <person name="Pretorius I.S."/>
            <person name="Schmidt S.A."/>
            <person name="Borneman A.R."/>
        </authorList>
    </citation>
    <scope>NUCLEOTIDE SEQUENCE [LARGE SCALE GENOMIC DNA]</scope>
    <source>
        <strain evidence="2">cv. Chardonnay</strain>
        <tissue evidence="1">Leaf</tissue>
    </source>
</reference>
<dbReference type="AlphaFoldDB" id="A0A438GCP1"/>
<protein>
    <submittedName>
        <fullName evidence="1">Uncharacterized protein</fullName>
    </submittedName>
</protein>
<evidence type="ECO:0000313" key="1">
    <source>
        <dbReference type="EMBL" id="RVW69956.1"/>
    </source>
</evidence>